<dbReference type="EMBL" id="CP051217">
    <property type="protein sequence ID" value="QJB70035.1"/>
    <property type="molecule type" value="Genomic_DNA"/>
</dbReference>
<reference evidence="1 2" key="1">
    <citation type="submission" date="2020-04" db="EMBL/GenBank/DDBJ databases">
        <title>Genome sequence for Sphingorhabdus sp. strain M1.</title>
        <authorList>
            <person name="Park S.-J."/>
        </authorList>
    </citation>
    <scope>NUCLEOTIDE SEQUENCE [LARGE SCALE GENOMIC DNA]</scope>
    <source>
        <strain evidence="1 2">JK6</strain>
    </source>
</reference>
<keyword evidence="2" id="KW-1185">Reference proteome</keyword>
<name>A0A6H2DPZ5_9SPHN</name>
<protein>
    <submittedName>
        <fullName evidence="1">Uncharacterized protein</fullName>
    </submittedName>
</protein>
<organism evidence="1 2">
    <name type="scientific">Parasphingorhabdus halotolerans</name>
    <dbReference type="NCBI Taxonomy" id="2725558"/>
    <lineage>
        <taxon>Bacteria</taxon>
        <taxon>Pseudomonadati</taxon>
        <taxon>Pseudomonadota</taxon>
        <taxon>Alphaproteobacteria</taxon>
        <taxon>Sphingomonadales</taxon>
        <taxon>Sphingomonadaceae</taxon>
        <taxon>Parasphingorhabdus</taxon>
    </lineage>
</organism>
<proteinExistence type="predicted"/>
<dbReference type="Proteomes" id="UP000501600">
    <property type="component" value="Chromosome"/>
</dbReference>
<dbReference type="KEGG" id="phao:HF685_12675"/>
<accession>A0A6H2DPZ5</accession>
<evidence type="ECO:0000313" key="1">
    <source>
        <dbReference type="EMBL" id="QJB70035.1"/>
    </source>
</evidence>
<evidence type="ECO:0000313" key="2">
    <source>
        <dbReference type="Proteomes" id="UP000501600"/>
    </source>
</evidence>
<gene>
    <name evidence="1" type="ORF">HF685_12675</name>
</gene>
<sequence length="320" mass="35270">MTIEFSSLLNGIKDQGAINAADVLALRKIVWPDGAINQVEAELLFELNGADAEPSQEWIDFFVPAITEYLINQQAPKGYISEDNAAWLMRHIDHDGRLESEIELELLVRTLEKATGAPASLQAYAIRQIENAVMTGKGPTRCGGELKPGCVTDAEVKILRRVLYAAASEGAISITREEADMLFRLKDATLDAENSPQWKTLFVQLVGNHVMAHNDYKMLDRAEAARLENFMNDNKPGIGGFFSRMKSSDIGGAFKDVFGGDIFGDGAQAKNHVAAVEEARAIDTDEQKWLRERIEADQTTDLLEKALLEFIAEETGRAGI</sequence>
<dbReference type="RefSeq" id="WP_168820303.1">
    <property type="nucleotide sequence ID" value="NZ_CP051217.1"/>
</dbReference>
<dbReference type="AlphaFoldDB" id="A0A6H2DPZ5"/>